<feature type="binding site" evidence="9">
    <location>
        <position position="141"/>
    </location>
    <ligand>
        <name>Mg(2+)</name>
        <dbReference type="ChEBI" id="CHEBI:18420"/>
        <label>2</label>
    </ligand>
</feature>
<dbReference type="EC" id="3.1.3.7" evidence="9"/>
<feature type="binding site" evidence="10">
    <location>
        <position position="138"/>
    </location>
    <ligand>
        <name>Mg(2+)</name>
        <dbReference type="ChEBI" id="CHEBI:18420"/>
        <label>1</label>
        <note>catalytic</note>
    </ligand>
</feature>
<keyword evidence="4 9" id="KW-0997">Cell inner membrane</keyword>
<dbReference type="Pfam" id="PF00459">
    <property type="entry name" value="Inositol_P"/>
    <property type="match status" value="1"/>
</dbReference>
<gene>
    <name evidence="9 11" type="primary">cysQ</name>
    <name evidence="11" type="ORF">H2509_01555</name>
</gene>
<dbReference type="GO" id="GO:0046854">
    <property type="term" value="P:phosphatidylinositol phosphate biosynthetic process"/>
    <property type="evidence" value="ECO:0007669"/>
    <property type="project" value="InterPro"/>
</dbReference>
<dbReference type="Proteomes" id="UP000541109">
    <property type="component" value="Unassembled WGS sequence"/>
</dbReference>
<dbReference type="GO" id="GO:0050427">
    <property type="term" value="P:3'-phosphoadenosine 5'-phosphosulfate metabolic process"/>
    <property type="evidence" value="ECO:0007669"/>
    <property type="project" value="TreeGrafter"/>
</dbReference>
<evidence type="ECO:0000313" key="11">
    <source>
        <dbReference type="EMBL" id="MBA5775806.1"/>
    </source>
</evidence>
<evidence type="ECO:0000256" key="8">
    <source>
        <dbReference type="ARBA" id="ARBA00023136"/>
    </source>
</evidence>
<feature type="binding site" evidence="9">
    <location>
        <position position="138"/>
    </location>
    <ligand>
        <name>Mg(2+)</name>
        <dbReference type="ChEBI" id="CHEBI:18420"/>
        <label>2</label>
    </ligand>
</feature>
<feature type="binding site" evidence="10">
    <location>
        <position position="268"/>
    </location>
    <ligand>
        <name>Mg(2+)</name>
        <dbReference type="ChEBI" id="CHEBI:18420"/>
        <label>1</label>
        <note>catalytic</note>
    </ligand>
</feature>
<dbReference type="PANTHER" id="PTHR43028:SF5">
    <property type="entry name" value="3'(2'),5'-BISPHOSPHATE NUCLEOTIDASE 1"/>
    <property type="match status" value="1"/>
</dbReference>
<evidence type="ECO:0000256" key="10">
    <source>
        <dbReference type="PIRSR" id="PIRSR600760-2"/>
    </source>
</evidence>
<feature type="binding site" evidence="9">
    <location>
        <position position="119"/>
    </location>
    <ligand>
        <name>substrate</name>
    </ligand>
</feature>
<evidence type="ECO:0000256" key="7">
    <source>
        <dbReference type="ARBA" id="ARBA00022842"/>
    </source>
</evidence>
<dbReference type="GO" id="GO:0005886">
    <property type="term" value="C:plasma membrane"/>
    <property type="evidence" value="ECO:0007669"/>
    <property type="project" value="UniProtKB-SubCell"/>
</dbReference>
<feature type="binding site" evidence="9">
    <location>
        <position position="268"/>
    </location>
    <ligand>
        <name>substrate</name>
    </ligand>
</feature>
<dbReference type="InterPro" id="IPR020583">
    <property type="entry name" value="Inositol_monoP_metal-BS"/>
</dbReference>
<feature type="binding site" evidence="9">
    <location>
        <position position="268"/>
    </location>
    <ligand>
        <name>Mg(2+)</name>
        <dbReference type="ChEBI" id="CHEBI:18420"/>
        <label>2</label>
    </ligand>
</feature>
<evidence type="ECO:0000256" key="5">
    <source>
        <dbReference type="ARBA" id="ARBA00022723"/>
    </source>
</evidence>
<dbReference type="GO" id="GO:0000103">
    <property type="term" value="P:sulfate assimilation"/>
    <property type="evidence" value="ECO:0007669"/>
    <property type="project" value="TreeGrafter"/>
</dbReference>
<keyword evidence="12" id="KW-1185">Reference proteome</keyword>
<comment type="subcellular location">
    <subcellularLocation>
        <location evidence="9">Cell inner membrane</location>
        <topology evidence="9">Peripheral membrane protein</topology>
        <orientation evidence="9">Cytoplasmic side</orientation>
    </subcellularLocation>
</comment>
<feature type="binding site" evidence="9">
    <location>
        <position position="138"/>
    </location>
    <ligand>
        <name>Mg(2+)</name>
        <dbReference type="ChEBI" id="CHEBI:18420"/>
        <label>1</label>
    </ligand>
</feature>
<dbReference type="InterPro" id="IPR000760">
    <property type="entry name" value="Inositol_monophosphatase-like"/>
</dbReference>
<dbReference type="InterPro" id="IPR006240">
    <property type="entry name" value="CysQ"/>
</dbReference>
<accession>A0A839A9C4</accession>
<evidence type="ECO:0000256" key="3">
    <source>
        <dbReference type="ARBA" id="ARBA00022475"/>
    </source>
</evidence>
<keyword evidence="3 9" id="KW-1003">Cell membrane</keyword>
<evidence type="ECO:0000256" key="2">
    <source>
        <dbReference type="ARBA" id="ARBA00005289"/>
    </source>
</evidence>
<comment type="catalytic activity">
    <reaction evidence="1 9">
        <text>adenosine 3',5'-bisphosphate + H2O = AMP + phosphate</text>
        <dbReference type="Rhea" id="RHEA:10040"/>
        <dbReference type="ChEBI" id="CHEBI:15377"/>
        <dbReference type="ChEBI" id="CHEBI:43474"/>
        <dbReference type="ChEBI" id="CHEBI:58343"/>
        <dbReference type="ChEBI" id="CHEBI:456215"/>
        <dbReference type="EC" id="3.1.3.7"/>
    </reaction>
</comment>
<name>A0A839A9C4_9HYPH</name>
<dbReference type="InterPro" id="IPR020550">
    <property type="entry name" value="Inositol_monophosphatase_CS"/>
</dbReference>
<dbReference type="SUPFAM" id="SSF56655">
    <property type="entry name" value="Carbohydrate phosphatase"/>
    <property type="match status" value="1"/>
</dbReference>
<dbReference type="PANTHER" id="PTHR43028">
    <property type="entry name" value="3'(2'),5'-BISPHOSPHATE NUCLEOTIDASE 1"/>
    <property type="match status" value="1"/>
</dbReference>
<protein>
    <recommendedName>
        <fullName evidence="9">3'(2'),5'-bisphosphate nucleotidase CysQ</fullName>
        <ecNumber evidence="9">3.1.3.7</ecNumber>
    </recommendedName>
    <alternativeName>
        <fullName evidence="9">3'(2'),5-bisphosphonucleoside 3'(2')-phosphohydrolase</fullName>
    </alternativeName>
    <alternativeName>
        <fullName evidence="9">3'-phosphoadenosine 5'-phosphate phosphatase</fullName>
        <shortName evidence="9">PAP phosphatase</shortName>
    </alternativeName>
</protein>
<dbReference type="Gene3D" id="3.40.190.80">
    <property type="match status" value="1"/>
</dbReference>
<organism evidence="11 12">
    <name type="scientific">Stappia albiluteola</name>
    <dbReference type="NCBI Taxonomy" id="2758565"/>
    <lineage>
        <taxon>Bacteria</taxon>
        <taxon>Pseudomonadati</taxon>
        <taxon>Pseudomonadota</taxon>
        <taxon>Alphaproteobacteria</taxon>
        <taxon>Hyphomicrobiales</taxon>
        <taxon>Stappiaceae</taxon>
        <taxon>Stappia</taxon>
    </lineage>
</organism>
<comment type="function">
    <text evidence="9">Converts adenosine-3',5'-bisphosphate (PAP) to AMP.</text>
</comment>
<evidence type="ECO:0000256" key="6">
    <source>
        <dbReference type="ARBA" id="ARBA00022801"/>
    </source>
</evidence>
<dbReference type="GO" id="GO:0000287">
    <property type="term" value="F:magnesium ion binding"/>
    <property type="evidence" value="ECO:0007669"/>
    <property type="project" value="UniProtKB-UniRule"/>
</dbReference>
<dbReference type="GO" id="GO:0008441">
    <property type="term" value="F:3'(2'),5'-bisphosphate nucleotidase activity"/>
    <property type="evidence" value="ECO:0007669"/>
    <property type="project" value="UniProtKB-UniRule"/>
</dbReference>
<dbReference type="CDD" id="cd01638">
    <property type="entry name" value="CysQ"/>
    <property type="match status" value="1"/>
</dbReference>
<feature type="binding site" evidence="9">
    <location>
        <position position="140"/>
    </location>
    <ligand>
        <name>Mg(2+)</name>
        <dbReference type="ChEBI" id="CHEBI:18420"/>
        <label>1</label>
    </ligand>
</feature>
<proteinExistence type="inferred from homology"/>
<evidence type="ECO:0000256" key="1">
    <source>
        <dbReference type="ARBA" id="ARBA00001625"/>
    </source>
</evidence>
<feature type="binding site" evidence="9">
    <location>
        <position position="119"/>
    </location>
    <ligand>
        <name>Mg(2+)</name>
        <dbReference type="ChEBI" id="CHEBI:18420"/>
        <label>1</label>
    </ligand>
</feature>
<keyword evidence="8 9" id="KW-0472">Membrane</keyword>
<dbReference type="PROSITE" id="PS00629">
    <property type="entry name" value="IMP_1"/>
    <property type="match status" value="1"/>
</dbReference>
<comment type="caution">
    <text evidence="11">The sequence shown here is derived from an EMBL/GenBank/DDBJ whole genome shotgun (WGS) entry which is preliminary data.</text>
</comment>
<dbReference type="Gene3D" id="3.30.540.10">
    <property type="entry name" value="Fructose-1,6-Bisphosphatase, subunit A, domain 1"/>
    <property type="match status" value="1"/>
</dbReference>
<feature type="binding site" evidence="10">
    <location>
        <position position="141"/>
    </location>
    <ligand>
        <name>Mg(2+)</name>
        <dbReference type="ChEBI" id="CHEBI:18420"/>
        <label>1</label>
        <note>catalytic</note>
    </ligand>
</feature>
<evidence type="ECO:0000256" key="4">
    <source>
        <dbReference type="ARBA" id="ARBA00022519"/>
    </source>
</evidence>
<comment type="similarity">
    <text evidence="2 9">Belongs to the inositol monophosphatase superfamily. CysQ family.</text>
</comment>
<feature type="binding site" evidence="9">
    <location>
        <begin position="140"/>
        <end position="143"/>
    </location>
    <ligand>
        <name>substrate</name>
    </ligand>
</feature>
<evidence type="ECO:0000313" key="12">
    <source>
        <dbReference type="Proteomes" id="UP000541109"/>
    </source>
</evidence>
<dbReference type="AlphaFoldDB" id="A0A839A9C4"/>
<dbReference type="PRINTS" id="PR00377">
    <property type="entry name" value="IMPHPHTASES"/>
</dbReference>
<dbReference type="EMBL" id="JACFXV010000030">
    <property type="protein sequence ID" value="MBA5775806.1"/>
    <property type="molecule type" value="Genomic_DNA"/>
</dbReference>
<dbReference type="InterPro" id="IPR050725">
    <property type="entry name" value="CysQ/Inositol_MonoPase"/>
</dbReference>
<dbReference type="PROSITE" id="PS00630">
    <property type="entry name" value="IMP_2"/>
    <property type="match status" value="1"/>
</dbReference>
<comment type="cofactor">
    <cofactor evidence="9 10">
        <name>Mg(2+)</name>
        <dbReference type="ChEBI" id="CHEBI:18420"/>
    </cofactor>
</comment>
<dbReference type="HAMAP" id="MF_02095">
    <property type="entry name" value="CysQ"/>
    <property type="match status" value="1"/>
</dbReference>
<keyword evidence="5 9" id="KW-0479">Metal-binding</keyword>
<keyword evidence="7 9" id="KW-0460">Magnesium</keyword>
<evidence type="ECO:0000256" key="9">
    <source>
        <dbReference type="HAMAP-Rule" id="MF_02095"/>
    </source>
</evidence>
<feature type="binding site" evidence="10">
    <location>
        <position position="119"/>
    </location>
    <ligand>
        <name>Mg(2+)</name>
        <dbReference type="ChEBI" id="CHEBI:18420"/>
        <label>1</label>
        <note>catalytic</note>
    </ligand>
</feature>
<feature type="binding site" evidence="10">
    <location>
        <position position="140"/>
    </location>
    <ligand>
        <name>Mg(2+)</name>
        <dbReference type="ChEBI" id="CHEBI:18420"/>
        <label>1</label>
        <note>catalytic</note>
    </ligand>
</feature>
<dbReference type="NCBIfam" id="TIGR01331">
    <property type="entry name" value="bisphos_cysQ"/>
    <property type="match status" value="1"/>
</dbReference>
<reference evidence="11 12" key="1">
    <citation type="submission" date="2020-07" db="EMBL/GenBank/DDBJ databases">
        <title>Stappia sp., F7233, whole genome shotgun sequencing project.</title>
        <authorList>
            <person name="Jiang S."/>
            <person name="Liu Z.W."/>
            <person name="Du Z.J."/>
        </authorList>
    </citation>
    <scope>NUCLEOTIDE SEQUENCE [LARGE SCALE GENOMIC DNA]</scope>
    <source>
        <strain evidence="11 12">F7233</strain>
    </source>
</reference>
<sequence length="333" mass="35111">MDFRVCPDPVFARVRVHLEKDAHVATAIGVQFPCIAGAVSLPPASVPAQEVPLTDLNTIRILNAIAWAAGRVTLSHYRNGTSVQSKADDSPVTLADQQAEDLILAQLKQFFPDVPVVAEEAVSAGNVPPSAGRFFLVDPLDGTREFISGRPDYTVNIALIENGVPVAGVVLAPARGEAFAGSLAAGAYRLEADNAEMNAETRIQVRRAPTEALVAVASRSHNSPETEAFLDRLGVTDRVSVGSSLKFCLLACGEADVYPRFGRTMEWDTAAGQAVLAAAGGAVIRTDGTPLAYDKRGQATDTDFANPDFIAFGDQALESRVRQAIGETAAAPA</sequence>
<keyword evidence="6 9" id="KW-0378">Hydrolase</keyword>